<dbReference type="STRING" id="494026.PGLA_21495"/>
<dbReference type="InterPro" id="IPR050319">
    <property type="entry name" value="ABC_transp_ATP-bind"/>
</dbReference>
<dbReference type="PANTHER" id="PTHR43776:SF7">
    <property type="entry name" value="D,D-DIPEPTIDE TRANSPORT ATP-BINDING PROTEIN DDPF-RELATED"/>
    <property type="match status" value="1"/>
</dbReference>
<dbReference type="PANTHER" id="PTHR43776">
    <property type="entry name" value="TRANSPORT ATP-BINDING PROTEIN"/>
    <property type="match status" value="1"/>
</dbReference>
<evidence type="ECO:0000259" key="5">
    <source>
        <dbReference type="PROSITE" id="PS50893"/>
    </source>
</evidence>
<dbReference type="RefSeq" id="WP_068536894.1">
    <property type="nucleotide sequence ID" value="NZ_LVJH01000058.1"/>
</dbReference>
<dbReference type="SMART" id="SM00382">
    <property type="entry name" value="AAA"/>
    <property type="match status" value="1"/>
</dbReference>
<evidence type="ECO:0000313" key="6">
    <source>
        <dbReference type="EMBL" id="OAB36003.1"/>
    </source>
</evidence>
<dbReference type="Pfam" id="PF00005">
    <property type="entry name" value="ABC_tran"/>
    <property type="match status" value="1"/>
</dbReference>
<dbReference type="GO" id="GO:0005524">
    <property type="term" value="F:ATP binding"/>
    <property type="evidence" value="ECO:0007669"/>
    <property type="project" value="UniProtKB-KW"/>
</dbReference>
<evidence type="ECO:0000256" key="2">
    <source>
        <dbReference type="ARBA" id="ARBA00022448"/>
    </source>
</evidence>
<evidence type="ECO:0000256" key="4">
    <source>
        <dbReference type="ARBA" id="ARBA00022840"/>
    </source>
</evidence>
<dbReference type="InterPro" id="IPR017871">
    <property type="entry name" value="ABC_transporter-like_CS"/>
</dbReference>
<feature type="domain" description="ABC transporter" evidence="5">
    <location>
        <begin position="2"/>
        <end position="238"/>
    </location>
</feature>
<proteinExistence type="inferred from homology"/>
<dbReference type="Gene3D" id="3.40.50.300">
    <property type="entry name" value="P-loop containing nucleotide triphosphate hydrolases"/>
    <property type="match status" value="1"/>
</dbReference>
<dbReference type="Proteomes" id="UP000076967">
    <property type="component" value="Unassembled WGS sequence"/>
</dbReference>
<evidence type="ECO:0000313" key="7">
    <source>
        <dbReference type="Proteomes" id="UP000076967"/>
    </source>
</evidence>
<keyword evidence="2" id="KW-0813">Transport</keyword>
<name>A0A162LY74_9BACL</name>
<dbReference type="InterPro" id="IPR003593">
    <property type="entry name" value="AAA+_ATPase"/>
</dbReference>
<dbReference type="PROSITE" id="PS00211">
    <property type="entry name" value="ABC_TRANSPORTER_1"/>
    <property type="match status" value="1"/>
</dbReference>
<gene>
    <name evidence="6" type="ORF">PGLA_21495</name>
</gene>
<protein>
    <submittedName>
        <fullName evidence="6">ATPase</fullName>
    </submittedName>
</protein>
<dbReference type="InterPro" id="IPR003439">
    <property type="entry name" value="ABC_transporter-like_ATP-bd"/>
</dbReference>
<accession>A0A162LY74</accession>
<dbReference type="OrthoDB" id="9802264at2"/>
<evidence type="ECO:0000256" key="1">
    <source>
        <dbReference type="ARBA" id="ARBA00005417"/>
    </source>
</evidence>
<keyword evidence="7" id="KW-1185">Reference proteome</keyword>
<evidence type="ECO:0000256" key="3">
    <source>
        <dbReference type="ARBA" id="ARBA00022741"/>
    </source>
</evidence>
<dbReference type="SUPFAM" id="SSF52540">
    <property type="entry name" value="P-loop containing nucleoside triphosphate hydrolases"/>
    <property type="match status" value="1"/>
</dbReference>
<organism evidence="6 7">
    <name type="scientific">Paenibacillus glacialis</name>
    <dbReference type="NCBI Taxonomy" id="494026"/>
    <lineage>
        <taxon>Bacteria</taxon>
        <taxon>Bacillati</taxon>
        <taxon>Bacillota</taxon>
        <taxon>Bacilli</taxon>
        <taxon>Bacillales</taxon>
        <taxon>Paenibacillaceae</taxon>
        <taxon>Paenibacillus</taxon>
    </lineage>
</organism>
<dbReference type="CDD" id="cd03257">
    <property type="entry name" value="ABC_NikE_OppD_transporters"/>
    <property type="match status" value="1"/>
</dbReference>
<dbReference type="EMBL" id="LVJH01000058">
    <property type="protein sequence ID" value="OAB36003.1"/>
    <property type="molecule type" value="Genomic_DNA"/>
</dbReference>
<keyword evidence="4" id="KW-0067">ATP-binding</keyword>
<comment type="similarity">
    <text evidence="1">Belongs to the ABC transporter superfamily.</text>
</comment>
<dbReference type="GO" id="GO:0016887">
    <property type="term" value="F:ATP hydrolysis activity"/>
    <property type="evidence" value="ECO:0007669"/>
    <property type="project" value="InterPro"/>
</dbReference>
<dbReference type="AlphaFoldDB" id="A0A162LY74"/>
<sequence length="244" mass="27684">MLNVQNVTKQFGKRNQKITAVKDVTLTLQENEIFALIGESGSGKSTLAEIIVGLDRPTHGEVRWQATQKVQQDQVKRVQMVFQNPDRSLNPYWKVKDLIAEPLVLNWHSRSEAYKRVDELLDKVRLPKDLRERRPSECSGGQKQRVAIARALALSPSLLIADEITSALDPKTEEEILQLLLALKREQRMSILYITHRLDTILGFADRVVVMKDGSVIEEGYTDIVLNQPKSEYTRALLSACSYS</sequence>
<keyword evidence="3" id="KW-0547">Nucleotide-binding</keyword>
<reference evidence="6 7" key="1">
    <citation type="submission" date="2016-03" db="EMBL/GenBank/DDBJ databases">
        <title>Draft genome sequence of Paenibacillus glacialis DSM 22343.</title>
        <authorList>
            <person name="Shin S.-K."/>
            <person name="Yi H."/>
        </authorList>
    </citation>
    <scope>NUCLEOTIDE SEQUENCE [LARGE SCALE GENOMIC DNA]</scope>
    <source>
        <strain evidence="6 7">DSM 22343</strain>
    </source>
</reference>
<dbReference type="PROSITE" id="PS50893">
    <property type="entry name" value="ABC_TRANSPORTER_2"/>
    <property type="match status" value="1"/>
</dbReference>
<dbReference type="GO" id="GO:0055085">
    <property type="term" value="P:transmembrane transport"/>
    <property type="evidence" value="ECO:0007669"/>
    <property type="project" value="UniProtKB-ARBA"/>
</dbReference>
<comment type="caution">
    <text evidence="6">The sequence shown here is derived from an EMBL/GenBank/DDBJ whole genome shotgun (WGS) entry which is preliminary data.</text>
</comment>
<dbReference type="InterPro" id="IPR027417">
    <property type="entry name" value="P-loop_NTPase"/>
</dbReference>